<dbReference type="InterPro" id="IPR029056">
    <property type="entry name" value="Ribokinase-like"/>
</dbReference>
<evidence type="ECO:0000256" key="2">
    <source>
        <dbReference type="ARBA" id="ARBA00022777"/>
    </source>
</evidence>
<dbReference type="AlphaFoldDB" id="A0A6N8U497"/>
<gene>
    <name evidence="4" type="ORF">GSF08_03595</name>
</gene>
<dbReference type="Gene3D" id="3.40.1190.20">
    <property type="match status" value="1"/>
</dbReference>
<name>A0A6N8U497_9FIRM</name>
<keyword evidence="5" id="KW-1185">Reference proteome</keyword>
<reference evidence="4 5" key="2">
    <citation type="submission" date="2020-01" db="EMBL/GenBank/DDBJ databases">
        <title>Clostridiaceae sp. nov. isolated from the gut of human by culturomics.</title>
        <authorList>
            <person name="Chang Y."/>
        </authorList>
    </citation>
    <scope>NUCLEOTIDE SEQUENCE [LARGE SCALE GENOMIC DNA]</scope>
    <source>
        <strain evidence="4 5">DONG20-135</strain>
    </source>
</reference>
<organism evidence="4 5">
    <name type="scientific">Copranaerobaculum intestinale</name>
    <dbReference type="NCBI Taxonomy" id="2692629"/>
    <lineage>
        <taxon>Bacteria</taxon>
        <taxon>Bacillati</taxon>
        <taxon>Bacillota</taxon>
        <taxon>Erysipelotrichia</taxon>
        <taxon>Erysipelotrichales</taxon>
        <taxon>Erysipelotrichaceae</taxon>
        <taxon>Copranaerobaculum</taxon>
    </lineage>
</organism>
<dbReference type="GO" id="GO:0016301">
    <property type="term" value="F:kinase activity"/>
    <property type="evidence" value="ECO:0007669"/>
    <property type="project" value="UniProtKB-KW"/>
</dbReference>
<dbReference type="InterPro" id="IPR002173">
    <property type="entry name" value="Carboh/pur_kinase_PfkB_CS"/>
</dbReference>
<evidence type="ECO:0000313" key="4">
    <source>
        <dbReference type="EMBL" id="MXQ73018.1"/>
    </source>
</evidence>
<evidence type="ECO:0000313" key="5">
    <source>
        <dbReference type="Proteomes" id="UP000434036"/>
    </source>
</evidence>
<dbReference type="EMBL" id="WUUQ01000001">
    <property type="protein sequence ID" value="MXQ73018.1"/>
    <property type="molecule type" value="Genomic_DNA"/>
</dbReference>
<sequence>MCILCIGQAAYDITFPIDEPIVENQKYRIMEKIECMGGPAGNASYLCARWGADAVLQARIGDDIYGHKILNILESAHVDTSCIYVDSRLETSISGIIANRRNGHRTIFNCPQSTEPIAFHMPNQPVDVILVDGHEPAASFEALKQYPDAISIIDAGTLREAARELSKRVDYLICSQDFAYQFTNIYAKKDRPDAWPPLFKKLHELNHHHIAVTMGEEGLLYEDETGIHAMDAYRVKAVDTCGAGDIFHGAFAYCMANDYSFADALKISSMTSAISVESYGSQLSVPDKRTVNERLLKELENLEVI</sequence>
<dbReference type="PANTHER" id="PTHR10584">
    <property type="entry name" value="SUGAR KINASE"/>
    <property type="match status" value="1"/>
</dbReference>
<dbReference type="Pfam" id="PF00294">
    <property type="entry name" value="PfkB"/>
    <property type="match status" value="1"/>
</dbReference>
<dbReference type="Proteomes" id="UP000434036">
    <property type="component" value="Unassembled WGS sequence"/>
</dbReference>
<dbReference type="RefSeq" id="WP_160624446.1">
    <property type="nucleotide sequence ID" value="NZ_WUUQ01000001.1"/>
</dbReference>
<dbReference type="InterPro" id="IPR011611">
    <property type="entry name" value="PfkB_dom"/>
</dbReference>
<dbReference type="PROSITE" id="PS00584">
    <property type="entry name" value="PFKB_KINASES_2"/>
    <property type="match status" value="1"/>
</dbReference>
<keyword evidence="2 4" id="KW-0418">Kinase</keyword>
<accession>A0A6N8U497</accession>
<reference evidence="4 5" key="1">
    <citation type="submission" date="2019-12" db="EMBL/GenBank/DDBJ databases">
        <authorList>
            <person name="Yang R."/>
        </authorList>
    </citation>
    <scope>NUCLEOTIDE SEQUENCE [LARGE SCALE GENOMIC DNA]</scope>
    <source>
        <strain evidence="4 5">DONG20-135</strain>
    </source>
</reference>
<keyword evidence="1" id="KW-0808">Transferase</keyword>
<evidence type="ECO:0000256" key="1">
    <source>
        <dbReference type="ARBA" id="ARBA00022679"/>
    </source>
</evidence>
<dbReference type="GO" id="GO:0005829">
    <property type="term" value="C:cytosol"/>
    <property type="evidence" value="ECO:0007669"/>
    <property type="project" value="TreeGrafter"/>
</dbReference>
<comment type="caution">
    <text evidence="4">The sequence shown here is derived from an EMBL/GenBank/DDBJ whole genome shotgun (WGS) entry which is preliminary data.</text>
</comment>
<dbReference type="SUPFAM" id="SSF53613">
    <property type="entry name" value="Ribokinase-like"/>
    <property type="match status" value="1"/>
</dbReference>
<evidence type="ECO:0000259" key="3">
    <source>
        <dbReference type="Pfam" id="PF00294"/>
    </source>
</evidence>
<dbReference type="PANTHER" id="PTHR10584:SF157">
    <property type="entry name" value="SULFOFRUCTOSE KINASE"/>
    <property type="match status" value="1"/>
</dbReference>
<protein>
    <submittedName>
        <fullName evidence="4">Carbohydrate kinase</fullName>
    </submittedName>
</protein>
<feature type="domain" description="Carbohydrate kinase PfkB" evidence="3">
    <location>
        <begin position="3"/>
        <end position="287"/>
    </location>
</feature>
<proteinExistence type="predicted"/>